<evidence type="ECO:0000259" key="1">
    <source>
        <dbReference type="PROSITE" id="PS51160"/>
    </source>
</evidence>
<proteinExistence type="predicted"/>
<accession>A0A0F9AHT4</accession>
<feature type="non-terminal residue" evidence="2">
    <location>
        <position position="26"/>
    </location>
</feature>
<protein>
    <recommendedName>
        <fullName evidence="1">Acylphosphatase-like domain-containing protein</fullName>
    </recommendedName>
</protein>
<name>A0A0F9AHT4_9ZZZZ</name>
<dbReference type="SUPFAM" id="SSF54975">
    <property type="entry name" value="Acylphosphatase/BLUF domain-like"/>
    <property type="match status" value="1"/>
</dbReference>
<gene>
    <name evidence="2" type="ORF">LCGC14_2847370</name>
</gene>
<organism evidence="2">
    <name type="scientific">marine sediment metagenome</name>
    <dbReference type="NCBI Taxonomy" id="412755"/>
    <lineage>
        <taxon>unclassified sequences</taxon>
        <taxon>metagenomes</taxon>
        <taxon>ecological metagenomes</taxon>
    </lineage>
</organism>
<comment type="caution">
    <text evidence="2">The sequence shown here is derived from an EMBL/GenBank/DDBJ whole genome shotgun (WGS) entry which is preliminary data.</text>
</comment>
<feature type="domain" description="Acylphosphatase-like" evidence="1">
    <location>
        <begin position="9"/>
        <end position="26"/>
    </location>
</feature>
<dbReference type="InterPro" id="IPR036046">
    <property type="entry name" value="Acylphosphatase-like_dom_sf"/>
</dbReference>
<sequence length="26" mass="3101">MSDNDIRERCEVYYSGRVQGVGFRYT</sequence>
<dbReference type="PROSITE" id="PS51160">
    <property type="entry name" value="ACYLPHOSPHATASE_3"/>
    <property type="match status" value="1"/>
</dbReference>
<dbReference type="EMBL" id="LAZR01054665">
    <property type="protein sequence ID" value="KKK78059.1"/>
    <property type="molecule type" value="Genomic_DNA"/>
</dbReference>
<reference evidence="2" key="1">
    <citation type="journal article" date="2015" name="Nature">
        <title>Complex archaea that bridge the gap between prokaryotes and eukaryotes.</title>
        <authorList>
            <person name="Spang A."/>
            <person name="Saw J.H."/>
            <person name="Jorgensen S.L."/>
            <person name="Zaremba-Niedzwiedzka K."/>
            <person name="Martijn J."/>
            <person name="Lind A.E."/>
            <person name="van Eijk R."/>
            <person name="Schleper C."/>
            <person name="Guy L."/>
            <person name="Ettema T.J."/>
        </authorList>
    </citation>
    <scope>NUCLEOTIDE SEQUENCE</scope>
</reference>
<evidence type="ECO:0000313" key="2">
    <source>
        <dbReference type="EMBL" id="KKK78059.1"/>
    </source>
</evidence>
<dbReference type="AlphaFoldDB" id="A0A0F9AHT4"/>
<dbReference type="InterPro" id="IPR001792">
    <property type="entry name" value="Acylphosphatase-like_dom"/>
</dbReference>